<proteinExistence type="predicted"/>
<reference evidence="2 3" key="1">
    <citation type="submission" date="2021-05" db="EMBL/GenBank/DDBJ databases">
        <title>Phylogenetic classification of ten novel species belonging to the genus Bifidobacterium comprising B. colchicus sp. nov., B. abeli sp. nov., B. bicoloris sp. nov., B. guerezis sp. nov., B. rosaliae sp. nov., B. santillanensis sp. nov., B. argentati sp. nov., B. amazzoni sp. nov., B. pluviali sp. nov., and B. pinnaculum sp. nov.</title>
        <authorList>
            <person name="Lugli G.A."/>
            <person name="Ruiz Garcia L."/>
            <person name="Margolles A."/>
            <person name="Ventura M."/>
        </authorList>
    </citation>
    <scope>NUCLEOTIDE SEQUENCE [LARGE SCALE GENOMIC DNA]</scope>
    <source>
        <strain evidence="2 3">6T3</strain>
    </source>
</reference>
<sequence length="116" mass="12698">MLATTSLLMGLAMTTPTASAEEEPSPRACALVANVWKDGNYAIFQGGRQGCSTAKNVTVQARRHIAMWPDQELSRISFSAANETRELSIWGTTGHVYFTQTQTDDGAVFHSDRLTF</sequence>
<accession>A0ABS6W855</accession>
<comment type="caution">
    <text evidence="2">The sequence shown here is derived from an EMBL/GenBank/DDBJ whole genome shotgun (WGS) entry which is preliminary data.</text>
</comment>
<gene>
    <name evidence="2" type="ORF">KIH73_04700</name>
</gene>
<dbReference type="RefSeq" id="WP_219081092.1">
    <property type="nucleotide sequence ID" value="NZ_JAHBBD010000008.1"/>
</dbReference>
<protein>
    <recommendedName>
        <fullName evidence="4">Lipoprotein</fullName>
    </recommendedName>
</protein>
<evidence type="ECO:0000313" key="2">
    <source>
        <dbReference type="EMBL" id="MBW3082684.1"/>
    </source>
</evidence>
<evidence type="ECO:0000313" key="3">
    <source>
        <dbReference type="Proteomes" id="UP000812844"/>
    </source>
</evidence>
<evidence type="ECO:0008006" key="4">
    <source>
        <dbReference type="Google" id="ProtNLM"/>
    </source>
</evidence>
<evidence type="ECO:0000256" key="1">
    <source>
        <dbReference type="SAM" id="SignalP"/>
    </source>
</evidence>
<dbReference type="Proteomes" id="UP000812844">
    <property type="component" value="Unassembled WGS sequence"/>
</dbReference>
<keyword evidence="3" id="KW-1185">Reference proteome</keyword>
<feature type="signal peptide" evidence="1">
    <location>
        <begin position="1"/>
        <end position="20"/>
    </location>
</feature>
<organism evidence="2 3">
    <name type="scientific">Bifidobacterium phasiani</name>
    <dbReference type="NCBI Taxonomy" id="2834431"/>
    <lineage>
        <taxon>Bacteria</taxon>
        <taxon>Bacillati</taxon>
        <taxon>Actinomycetota</taxon>
        <taxon>Actinomycetes</taxon>
        <taxon>Bifidobacteriales</taxon>
        <taxon>Bifidobacteriaceae</taxon>
        <taxon>Bifidobacterium</taxon>
    </lineage>
</organism>
<name>A0ABS6W855_9BIFI</name>
<keyword evidence="1" id="KW-0732">Signal</keyword>
<dbReference type="EMBL" id="JAHBBD010000008">
    <property type="protein sequence ID" value="MBW3082684.1"/>
    <property type="molecule type" value="Genomic_DNA"/>
</dbReference>
<feature type="chain" id="PRO_5045089685" description="Lipoprotein" evidence="1">
    <location>
        <begin position="21"/>
        <end position="116"/>
    </location>
</feature>